<evidence type="ECO:0000256" key="3">
    <source>
        <dbReference type="ARBA" id="ARBA00022982"/>
    </source>
</evidence>
<comment type="caution">
    <text evidence="8">The sequence shown here is derived from an EMBL/GenBank/DDBJ whole genome shotgun (WGS) entry which is preliminary data.</text>
</comment>
<dbReference type="EMBL" id="AYSO01000018">
    <property type="protein sequence ID" value="KIE45941.1"/>
    <property type="molecule type" value="Genomic_DNA"/>
</dbReference>
<dbReference type="RefSeq" id="WP_039634812.1">
    <property type="nucleotide sequence ID" value="NZ_AYSO01000018.1"/>
</dbReference>
<dbReference type="GO" id="GO:0009055">
    <property type="term" value="F:electron transfer activity"/>
    <property type="evidence" value="ECO:0007669"/>
    <property type="project" value="UniProtKB-UniRule"/>
</dbReference>
<organism evidence="8 9">
    <name type="scientific">Clostridium argentinense CDC 2741</name>
    <dbReference type="NCBI Taxonomy" id="1418104"/>
    <lineage>
        <taxon>Bacteria</taxon>
        <taxon>Bacillati</taxon>
        <taxon>Bacillota</taxon>
        <taxon>Clostridia</taxon>
        <taxon>Eubacteriales</taxon>
        <taxon>Clostridiaceae</taxon>
        <taxon>Clostridium</taxon>
    </lineage>
</organism>
<evidence type="ECO:0000256" key="6">
    <source>
        <dbReference type="RuleBase" id="RU368020"/>
    </source>
</evidence>
<keyword evidence="2 6" id="KW-0479">Metal-binding</keyword>
<dbReference type="GO" id="GO:0005506">
    <property type="term" value="F:iron ion binding"/>
    <property type="evidence" value="ECO:0007669"/>
    <property type="project" value="UniProtKB-UniRule"/>
</dbReference>
<sequence length="63" mass="6687">MRAIVNKDECISCGLCPSVCPEVFEFEDDGKAGVKVDGIPKDVLDSAKEAEEGCPTNAISILE</sequence>
<dbReference type="InterPro" id="IPR051269">
    <property type="entry name" value="Fe-S_cluster_ET"/>
</dbReference>
<accession>A0A0C1R637</accession>
<dbReference type="PRINTS" id="PR00352">
    <property type="entry name" value="3FE4SFRDOXIN"/>
</dbReference>
<keyword evidence="9" id="KW-1185">Reference proteome</keyword>
<keyword evidence="1 6" id="KW-0813">Transport</keyword>
<gene>
    <name evidence="8" type="primary">fdxA</name>
    <name evidence="8" type="ORF">U732_2452</name>
</gene>
<proteinExistence type="predicted"/>
<keyword evidence="3 6" id="KW-0249">Electron transport</keyword>
<dbReference type="PANTHER" id="PTHR36923:SF3">
    <property type="entry name" value="FERREDOXIN"/>
    <property type="match status" value="1"/>
</dbReference>
<feature type="domain" description="4Fe-4S ferredoxin-type" evidence="7">
    <location>
        <begin position="1"/>
        <end position="29"/>
    </location>
</feature>
<dbReference type="GO" id="GO:0051536">
    <property type="term" value="F:iron-sulfur cluster binding"/>
    <property type="evidence" value="ECO:0007669"/>
    <property type="project" value="UniProtKB-KW"/>
</dbReference>
<reference evidence="8 9" key="1">
    <citation type="journal article" date="2015" name="Infect. Genet. Evol.">
        <title>Genomic sequences of six botulinum neurotoxin-producing strains representing three clostridial species illustrate the mobility and diversity of botulinum neurotoxin genes.</title>
        <authorList>
            <person name="Smith T.J."/>
            <person name="Hill K.K."/>
            <person name="Xie G."/>
            <person name="Foley B.T."/>
            <person name="Williamson C.H."/>
            <person name="Foster J.T."/>
            <person name="Johnson S.L."/>
            <person name="Chertkov O."/>
            <person name="Teshima H."/>
            <person name="Gibbons H.S."/>
            <person name="Johnsky L.A."/>
            <person name="Karavis M.A."/>
            <person name="Smith L.A."/>
        </authorList>
    </citation>
    <scope>NUCLEOTIDE SEQUENCE [LARGE SCALE GENOMIC DNA]</scope>
    <source>
        <strain evidence="8 9">CDC 2741</strain>
    </source>
</reference>
<dbReference type="Gene3D" id="3.30.70.20">
    <property type="match status" value="1"/>
</dbReference>
<evidence type="ECO:0000313" key="9">
    <source>
        <dbReference type="Proteomes" id="UP000031366"/>
    </source>
</evidence>
<dbReference type="PANTHER" id="PTHR36923">
    <property type="entry name" value="FERREDOXIN"/>
    <property type="match status" value="1"/>
</dbReference>
<dbReference type="InterPro" id="IPR017896">
    <property type="entry name" value="4Fe4S_Fe-S-bd"/>
</dbReference>
<evidence type="ECO:0000313" key="8">
    <source>
        <dbReference type="EMBL" id="KIE45941.1"/>
    </source>
</evidence>
<dbReference type="Pfam" id="PF13370">
    <property type="entry name" value="Fer4_13"/>
    <property type="match status" value="1"/>
</dbReference>
<keyword evidence="5 6" id="KW-0411">Iron-sulfur</keyword>
<evidence type="ECO:0000256" key="1">
    <source>
        <dbReference type="ARBA" id="ARBA00022448"/>
    </source>
</evidence>
<dbReference type="PROSITE" id="PS51379">
    <property type="entry name" value="4FE4S_FER_2"/>
    <property type="match status" value="1"/>
</dbReference>
<dbReference type="OrthoDB" id="9803319at2"/>
<comment type="function">
    <text evidence="6">Ferredoxins are iron-sulfur proteins that transfer electrons in a wide variety of metabolic reactions.</text>
</comment>
<protein>
    <recommendedName>
        <fullName evidence="6">Ferredoxin</fullName>
    </recommendedName>
</protein>
<dbReference type="Proteomes" id="UP000031366">
    <property type="component" value="Unassembled WGS sequence"/>
</dbReference>
<name>A0A0C1R637_9CLOT</name>
<evidence type="ECO:0000256" key="5">
    <source>
        <dbReference type="ARBA" id="ARBA00023014"/>
    </source>
</evidence>
<dbReference type="InterPro" id="IPR001080">
    <property type="entry name" value="3Fe4S_ferredoxin"/>
</dbReference>
<evidence type="ECO:0000256" key="4">
    <source>
        <dbReference type="ARBA" id="ARBA00023004"/>
    </source>
</evidence>
<keyword evidence="4 6" id="KW-0408">Iron</keyword>
<evidence type="ECO:0000256" key="2">
    <source>
        <dbReference type="ARBA" id="ARBA00022723"/>
    </source>
</evidence>
<evidence type="ECO:0000259" key="7">
    <source>
        <dbReference type="PROSITE" id="PS51379"/>
    </source>
</evidence>
<dbReference type="AlphaFoldDB" id="A0A0C1R637"/>
<dbReference type="SUPFAM" id="SSF54862">
    <property type="entry name" value="4Fe-4S ferredoxins"/>
    <property type="match status" value="1"/>
</dbReference>
<dbReference type="STRING" id="29341.RSJ17_02680"/>